<dbReference type="Proteomes" id="UP000246702">
    <property type="component" value="Unassembled WGS sequence"/>
</dbReference>
<feature type="transmembrane region" description="Helical" evidence="1">
    <location>
        <begin position="24"/>
        <end position="51"/>
    </location>
</feature>
<gene>
    <name evidence="2" type="ORF">BO94DRAFT_260644</name>
</gene>
<keyword evidence="3" id="KW-1185">Reference proteome</keyword>
<proteinExistence type="predicted"/>
<organism evidence="2 3">
    <name type="scientific">Aspergillus sclerotioniger CBS 115572</name>
    <dbReference type="NCBI Taxonomy" id="1450535"/>
    <lineage>
        <taxon>Eukaryota</taxon>
        <taxon>Fungi</taxon>
        <taxon>Dikarya</taxon>
        <taxon>Ascomycota</taxon>
        <taxon>Pezizomycotina</taxon>
        <taxon>Eurotiomycetes</taxon>
        <taxon>Eurotiomycetidae</taxon>
        <taxon>Eurotiales</taxon>
        <taxon>Aspergillaceae</taxon>
        <taxon>Aspergillus</taxon>
        <taxon>Aspergillus subgen. Circumdati</taxon>
    </lineage>
</organism>
<name>A0A317VIC3_9EURO</name>
<protein>
    <submittedName>
        <fullName evidence="2">Uncharacterized protein</fullName>
    </submittedName>
</protein>
<comment type="caution">
    <text evidence="2">The sequence shown here is derived from an EMBL/GenBank/DDBJ whole genome shotgun (WGS) entry which is preliminary data.</text>
</comment>
<dbReference type="RefSeq" id="XP_025462978.1">
    <property type="nucleotide sequence ID" value="XM_025606487.1"/>
</dbReference>
<dbReference type="EMBL" id="MSFK01000036">
    <property type="protein sequence ID" value="PWY71580.1"/>
    <property type="molecule type" value="Genomic_DNA"/>
</dbReference>
<evidence type="ECO:0000313" key="3">
    <source>
        <dbReference type="Proteomes" id="UP000246702"/>
    </source>
</evidence>
<keyword evidence="1" id="KW-1133">Transmembrane helix</keyword>
<sequence>MRLRSRSRSRSMLKGCEGEGEARLYFPCFIFPISYIFLMIMMIAMTTVVYFPYLSCSGSDFTSYFVRIFTS</sequence>
<dbReference type="AlphaFoldDB" id="A0A317VIC3"/>
<accession>A0A317VIC3</accession>
<evidence type="ECO:0000256" key="1">
    <source>
        <dbReference type="SAM" id="Phobius"/>
    </source>
</evidence>
<keyword evidence="1" id="KW-0472">Membrane</keyword>
<dbReference type="GeneID" id="37108630"/>
<keyword evidence="1" id="KW-0812">Transmembrane</keyword>
<reference evidence="2 3" key="1">
    <citation type="submission" date="2016-12" db="EMBL/GenBank/DDBJ databases">
        <title>The genomes of Aspergillus section Nigri reveals drivers in fungal speciation.</title>
        <authorList>
            <consortium name="DOE Joint Genome Institute"/>
            <person name="Vesth T.C."/>
            <person name="Nybo J."/>
            <person name="Theobald S."/>
            <person name="Brandl J."/>
            <person name="Frisvad J.C."/>
            <person name="Nielsen K.F."/>
            <person name="Lyhne E.K."/>
            <person name="Kogle M.E."/>
            <person name="Kuo A."/>
            <person name="Riley R."/>
            <person name="Clum A."/>
            <person name="Nolan M."/>
            <person name="Lipzen A."/>
            <person name="Salamov A."/>
            <person name="Henrissat B."/>
            <person name="Wiebenga A."/>
            <person name="De Vries R.P."/>
            <person name="Grigoriev I.V."/>
            <person name="Mortensen U.H."/>
            <person name="Andersen M.R."/>
            <person name="Baker S.E."/>
        </authorList>
    </citation>
    <scope>NUCLEOTIDE SEQUENCE [LARGE SCALE GENOMIC DNA]</scope>
    <source>
        <strain evidence="2 3">CBS 115572</strain>
    </source>
</reference>
<evidence type="ECO:0000313" key="2">
    <source>
        <dbReference type="EMBL" id="PWY71580.1"/>
    </source>
</evidence>